<feature type="chain" id="PRO_5016005654" evidence="2">
    <location>
        <begin position="31"/>
        <end position="477"/>
    </location>
</feature>
<dbReference type="Gene3D" id="1.20.1600.10">
    <property type="entry name" value="Outer membrane efflux proteins (OEP)"/>
    <property type="match status" value="1"/>
</dbReference>
<keyword evidence="2" id="KW-0732">Signal</keyword>
<gene>
    <name evidence="3" type="ORF">DI603_12020</name>
</gene>
<reference evidence="3 4" key="1">
    <citation type="submission" date="2017-08" db="EMBL/GenBank/DDBJ databases">
        <title>Infants hospitalized years apart are colonized by the same room-sourced microbial strains.</title>
        <authorList>
            <person name="Brooks B."/>
            <person name="Olm M.R."/>
            <person name="Firek B.A."/>
            <person name="Baker R."/>
            <person name="Thomas B.C."/>
            <person name="Morowitz M.J."/>
            <person name="Banfield J.F."/>
        </authorList>
    </citation>
    <scope>NUCLEOTIDE SEQUENCE [LARGE SCALE GENOMIC DNA]</scope>
    <source>
        <strain evidence="3">S2_012_000_R2_81</strain>
    </source>
</reference>
<accession>A0A2W5DQZ4</accession>
<dbReference type="GO" id="GO:0015562">
    <property type="term" value="F:efflux transmembrane transporter activity"/>
    <property type="evidence" value="ECO:0007669"/>
    <property type="project" value="InterPro"/>
</dbReference>
<evidence type="ECO:0000256" key="1">
    <source>
        <dbReference type="SAM" id="MobiDB-lite"/>
    </source>
</evidence>
<feature type="compositionally biased region" description="Low complexity" evidence="1">
    <location>
        <begin position="466"/>
        <end position="477"/>
    </location>
</feature>
<dbReference type="PANTHER" id="PTHR30203:SF24">
    <property type="entry name" value="BLR4935 PROTEIN"/>
    <property type="match status" value="1"/>
</dbReference>
<sequence length="477" mass="51995">MPIVMPPRRAPLRRPARAALLLLGSTTLLAGCASFRPDPDATLAPVNTLTQARTGQALSRQPLSPEQLAERLREPLSADAAVQLALLNQRELQVRLAQLDLTALDVAEAGRLPNPGFRFSRLSRGSERELEREWNIDLARLLTLPLVRAAEQRRLAAAQQRTAAEVLTLAAEVRRAWVRAVSAEEQLIYRKRVMDAADAGAELARRMQAAGNFTTLDQAREQGFAAEAALALERAAQLRLSTRERLVRLLGLENDAALRLPATLPALPQAPRELPDVEAQALTLRLDVQAARLSLEQASRQLDLSRVNRWVSMLDLGVVRNSSNEQPTQRGWEIALELPLFGPGPLPRAEALAAQAVHEAAAVGLQARSEAREAYGLYRGSFELARRHRDELLPLARRVSKEQLLRYNGMLIGVFELLADARSQVASTAAAQDALRDFWLAQANLDQALTGRAAPPDTAGDGARSAPTPALATAAPH</sequence>
<proteinExistence type="predicted"/>
<organism evidence="3 4">
    <name type="scientific">Roseateles depolymerans</name>
    <dbReference type="NCBI Taxonomy" id="76731"/>
    <lineage>
        <taxon>Bacteria</taxon>
        <taxon>Pseudomonadati</taxon>
        <taxon>Pseudomonadota</taxon>
        <taxon>Betaproteobacteria</taxon>
        <taxon>Burkholderiales</taxon>
        <taxon>Sphaerotilaceae</taxon>
        <taxon>Roseateles</taxon>
    </lineage>
</organism>
<dbReference type="EMBL" id="QFOD01000010">
    <property type="protein sequence ID" value="PZP31577.1"/>
    <property type="molecule type" value="Genomic_DNA"/>
</dbReference>
<feature type="region of interest" description="Disordered" evidence="1">
    <location>
        <begin position="451"/>
        <end position="477"/>
    </location>
</feature>
<evidence type="ECO:0000256" key="2">
    <source>
        <dbReference type="SAM" id="SignalP"/>
    </source>
</evidence>
<dbReference type="PANTHER" id="PTHR30203">
    <property type="entry name" value="OUTER MEMBRANE CATION EFFLUX PROTEIN"/>
    <property type="match status" value="1"/>
</dbReference>
<evidence type="ECO:0000313" key="3">
    <source>
        <dbReference type="EMBL" id="PZP31577.1"/>
    </source>
</evidence>
<dbReference type="Proteomes" id="UP000249633">
    <property type="component" value="Unassembled WGS sequence"/>
</dbReference>
<comment type="caution">
    <text evidence="3">The sequence shown here is derived from an EMBL/GenBank/DDBJ whole genome shotgun (WGS) entry which is preliminary data.</text>
</comment>
<protein>
    <submittedName>
        <fullName evidence="3">RND transporter</fullName>
    </submittedName>
</protein>
<dbReference type="InterPro" id="IPR010131">
    <property type="entry name" value="MdtP/NodT-like"/>
</dbReference>
<name>A0A2W5DQZ4_9BURK</name>
<dbReference type="AlphaFoldDB" id="A0A2W5DQZ4"/>
<evidence type="ECO:0000313" key="4">
    <source>
        <dbReference type="Proteomes" id="UP000249633"/>
    </source>
</evidence>
<feature type="signal peptide" evidence="2">
    <location>
        <begin position="1"/>
        <end position="30"/>
    </location>
</feature>
<dbReference type="SUPFAM" id="SSF56954">
    <property type="entry name" value="Outer membrane efflux proteins (OEP)"/>
    <property type="match status" value="1"/>
</dbReference>